<dbReference type="Gene3D" id="3.30.565.10">
    <property type="entry name" value="Histidine kinase-like ATPase, C-terminal domain"/>
    <property type="match status" value="1"/>
</dbReference>
<name>A0A2T4S892_9STAP</name>
<dbReference type="AlphaFoldDB" id="A0A2T4S892"/>
<keyword evidence="1" id="KW-0472">Membrane</keyword>
<evidence type="ECO:0000259" key="2">
    <source>
        <dbReference type="Pfam" id="PF14501"/>
    </source>
</evidence>
<dbReference type="EMBL" id="PZHR01000079">
    <property type="protein sequence ID" value="PTK57923.1"/>
    <property type="molecule type" value="Genomic_DNA"/>
</dbReference>
<dbReference type="PANTHER" id="PTHR40448">
    <property type="entry name" value="TWO-COMPONENT SENSOR HISTIDINE KINASE"/>
    <property type="match status" value="1"/>
</dbReference>
<reference evidence="3 4" key="1">
    <citation type="journal article" date="2016" name="Front. Microbiol.">
        <title>Comprehensive Phylogenetic Analysis of Bovine Non-aureus Staphylococci Species Based on Whole-Genome Sequencing.</title>
        <authorList>
            <person name="Naushad S."/>
            <person name="Barkema H.W."/>
            <person name="Luby C."/>
            <person name="Condas L.A."/>
            <person name="Nobrega D.B."/>
            <person name="Carson D.A."/>
            <person name="De Buck J."/>
        </authorList>
    </citation>
    <scope>NUCLEOTIDE SEQUENCE [LARGE SCALE GENOMIC DNA]</scope>
    <source>
        <strain evidence="3 4">SNUC 4337</strain>
    </source>
</reference>
<feature type="transmembrane region" description="Helical" evidence="1">
    <location>
        <begin position="178"/>
        <end position="202"/>
    </location>
</feature>
<accession>A0A2T4S892</accession>
<feature type="transmembrane region" description="Helical" evidence="1">
    <location>
        <begin position="145"/>
        <end position="166"/>
    </location>
</feature>
<comment type="caution">
    <text evidence="3">The sequence shown here is derived from an EMBL/GenBank/DDBJ whole genome shotgun (WGS) entry which is preliminary data.</text>
</comment>
<evidence type="ECO:0000313" key="4">
    <source>
        <dbReference type="Proteomes" id="UP000240400"/>
    </source>
</evidence>
<feature type="transmembrane region" description="Helical" evidence="1">
    <location>
        <begin position="36"/>
        <end position="69"/>
    </location>
</feature>
<dbReference type="SUPFAM" id="SSF55874">
    <property type="entry name" value="ATPase domain of HSP90 chaperone/DNA topoisomerase II/histidine kinase"/>
    <property type="match status" value="1"/>
</dbReference>
<keyword evidence="3" id="KW-0067">ATP-binding</keyword>
<proteinExistence type="predicted"/>
<feature type="domain" description="Sensor histidine kinase NatK-like C-terminal" evidence="2">
    <location>
        <begin position="322"/>
        <end position="426"/>
    </location>
</feature>
<feature type="transmembrane region" description="Helical" evidence="1">
    <location>
        <begin position="76"/>
        <end position="106"/>
    </location>
</feature>
<gene>
    <name evidence="3" type="ORF">BUZ61_11350</name>
</gene>
<sequence length="431" mass="49908">MVILISVLLSLLQAIILFYNMKLISGVHFTKRDYISIIGIIIPSAVLFLTIESQAVLFLFMASIVFMYFKNKFMGIVTALICFFILYMANFTSLWLSSLIVDVIIIKYNFSIFYAVTYTIFSLIYAYIAKFFIKRLSFSDLSLNKIYLTLVSLFLLTILGLIYFYLPQQNVSFGDAKFISIMYAVVIVTTAILIVTISFSIIRQIQYKRNMQEIENYYKYTLQIEEINNEMRKFRHDYVNILSTLSDFIREDDMEGLRKYFNEEIMPMQDNMQMKSLKINGIENLKVREIKGLLTTKILQAQEKNIRLSIEVPEPIEKIDMPIINLSRVIGILLDNAIEASEKIEEDPLIRIAFIKNEDASVTFIVMNKCKPDMPRVHTLFQENYSTKGKNRGLGLSNLKEITDATSNVLLDTTIDNNYFIQKVEILNSDS</sequence>
<dbReference type="Proteomes" id="UP000240400">
    <property type="component" value="Unassembled WGS sequence"/>
</dbReference>
<dbReference type="Pfam" id="PF14501">
    <property type="entry name" value="HATPase_c_5"/>
    <property type="match status" value="1"/>
</dbReference>
<evidence type="ECO:0000313" key="3">
    <source>
        <dbReference type="EMBL" id="PTK57923.1"/>
    </source>
</evidence>
<dbReference type="NCBIfam" id="NF046015">
    <property type="entry name" value="HisKinAgrCStaph"/>
    <property type="match status" value="1"/>
</dbReference>
<dbReference type="PANTHER" id="PTHR40448:SF1">
    <property type="entry name" value="TWO-COMPONENT SENSOR HISTIDINE KINASE"/>
    <property type="match status" value="1"/>
</dbReference>
<keyword evidence="1" id="KW-0812">Transmembrane</keyword>
<dbReference type="GO" id="GO:0042802">
    <property type="term" value="F:identical protein binding"/>
    <property type="evidence" value="ECO:0007669"/>
    <property type="project" value="TreeGrafter"/>
</dbReference>
<dbReference type="OrthoDB" id="1656061at2"/>
<protein>
    <submittedName>
        <fullName evidence="3">ATP-binding protein</fullName>
    </submittedName>
</protein>
<dbReference type="InterPro" id="IPR036890">
    <property type="entry name" value="HATPase_C_sf"/>
</dbReference>
<feature type="transmembrane region" description="Helical" evidence="1">
    <location>
        <begin position="112"/>
        <end position="133"/>
    </location>
</feature>
<dbReference type="GO" id="GO:0005524">
    <property type="term" value="F:ATP binding"/>
    <property type="evidence" value="ECO:0007669"/>
    <property type="project" value="UniProtKB-KW"/>
</dbReference>
<dbReference type="RefSeq" id="WP_107644465.1">
    <property type="nucleotide sequence ID" value="NZ_PZHR01000079.1"/>
</dbReference>
<evidence type="ECO:0000256" key="1">
    <source>
        <dbReference type="SAM" id="Phobius"/>
    </source>
</evidence>
<organism evidence="3 4">
    <name type="scientific">Staphylococcus nepalensis</name>
    <dbReference type="NCBI Taxonomy" id="214473"/>
    <lineage>
        <taxon>Bacteria</taxon>
        <taxon>Bacillati</taxon>
        <taxon>Bacillota</taxon>
        <taxon>Bacilli</taxon>
        <taxon>Bacillales</taxon>
        <taxon>Staphylococcaceae</taxon>
        <taxon>Staphylococcus</taxon>
    </lineage>
</organism>
<dbReference type="InterPro" id="IPR032834">
    <property type="entry name" value="NatK-like_C"/>
</dbReference>
<keyword evidence="1" id="KW-1133">Transmembrane helix</keyword>
<keyword evidence="3" id="KW-0547">Nucleotide-binding</keyword>
<dbReference type="CDD" id="cd16935">
    <property type="entry name" value="HATPase_AgrC-ComD-like"/>
    <property type="match status" value="1"/>
</dbReference>